<sequence>MGVFSFVLNKSGSEWTAKQYSGDIEASADSTFEIQRKLVQAALAVDSSGGVQSSYSPVSPTSAVFVVHLHHHPVFSFQIKI</sequence>
<dbReference type="GO" id="GO:0005840">
    <property type="term" value="C:ribosome"/>
    <property type="evidence" value="ECO:0007669"/>
    <property type="project" value="InterPro"/>
</dbReference>
<dbReference type="OrthoDB" id="2015129at2759"/>
<dbReference type="Proteomes" id="UP000242715">
    <property type="component" value="Unassembled WGS sequence"/>
</dbReference>
<reference evidence="2" key="1">
    <citation type="journal article" date="2017" name="Front. Plant Sci.">
        <title>Climate Clever Clovers: New Paradigm to Reduce the Environmental Footprint of Ruminants by Breeding Low Methanogenic Forages Utilizing Haplotype Variation.</title>
        <authorList>
            <person name="Kaur P."/>
            <person name="Appels R."/>
            <person name="Bayer P.E."/>
            <person name="Keeble-Gagnere G."/>
            <person name="Wang J."/>
            <person name="Hirakawa H."/>
            <person name="Shirasawa K."/>
            <person name="Vercoe P."/>
            <person name="Stefanova K."/>
            <person name="Durmic Z."/>
            <person name="Nichols P."/>
            <person name="Revell C."/>
            <person name="Isobe S.N."/>
            <person name="Edwards D."/>
            <person name="Erskine W."/>
        </authorList>
    </citation>
    <scope>NUCLEOTIDE SEQUENCE [LARGE SCALE GENOMIC DNA]</scope>
    <source>
        <strain evidence="2">cv. Daliak</strain>
    </source>
</reference>
<name>A0A2Z6MTW0_TRISU</name>
<protein>
    <submittedName>
        <fullName evidence="1">Uncharacterized protein</fullName>
    </submittedName>
</protein>
<dbReference type="AlphaFoldDB" id="A0A2Z6MTW0"/>
<organism evidence="1 2">
    <name type="scientific">Trifolium subterraneum</name>
    <name type="common">Subterranean clover</name>
    <dbReference type="NCBI Taxonomy" id="3900"/>
    <lineage>
        <taxon>Eukaryota</taxon>
        <taxon>Viridiplantae</taxon>
        <taxon>Streptophyta</taxon>
        <taxon>Embryophyta</taxon>
        <taxon>Tracheophyta</taxon>
        <taxon>Spermatophyta</taxon>
        <taxon>Magnoliopsida</taxon>
        <taxon>eudicotyledons</taxon>
        <taxon>Gunneridae</taxon>
        <taxon>Pentapetalae</taxon>
        <taxon>rosids</taxon>
        <taxon>fabids</taxon>
        <taxon>Fabales</taxon>
        <taxon>Fabaceae</taxon>
        <taxon>Papilionoideae</taxon>
        <taxon>50 kb inversion clade</taxon>
        <taxon>NPAAA clade</taxon>
        <taxon>Hologalegina</taxon>
        <taxon>IRL clade</taxon>
        <taxon>Trifolieae</taxon>
        <taxon>Trifolium</taxon>
    </lineage>
</organism>
<dbReference type="PANTHER" id="PTHR47207:SF2">
    <property type="entry name" value="LARGE RIBOSOMAL SUBUNIT PROTEIN P3Y-RELATED"/>
    <property type="match status" value="1"/>
</dbReference>
<keyword evidence="2" id="KW-1185">Reference proteome</keyword>
<evidence type="ECO:0000313" key="1">
    <source>
        <dbReference type="EMBL" id="GAU35938.1"/>
    </source>
</evidence>
<dbReference type="InterPro" id="IPR044252">
    <property type="entry name" value="RPP3"/>
</dbReference>
<gene>
    <name evidence="1" type="ORF">TSUD_69710</name>
</gene>
<dbReference type="GO" id="GO:0003735">
    <property type="term" value="F:structural constituent of ribosome"/>
    <property type="evidence" value="ECO:0007669"/>
    <property type="project" value="InterPro"/>
</dbReference>
<dbReference type="EMBL" id="DF973609">
    <property type="protein sequence ID" value="GAU35938.1"/>
    <property type="molecule type" value="Genomic_DNA"/>
</dbReference>
<dbReference type="PANTHER" id="PTHR47207">
    <property type="entry name" value="60S ACIDIC RIBOSOMAL PROTEIN P3-1-RELATED"/>
    <property type="match status" value="1"/>
</dbReference>
<accession>A0A2Z6MTW0</accession>
<evidence type="ECO:0000313" key="2">
    <source>
        <dbReference type="Proteomes" id="UP000242715"/>
    </source>
</evidence>
<proteinExistence type="predicted"/>